<sequence length="125" mass="12844">MSVARRDGGGPRPATRAATGLVRRAVSRPPAVSAVRDLPARLRRGERARGGAPDAGKPLAPRHRRLPSADAGPPPPDPAACRAVQRSEEQEAAAGHPRATGGSEAHRPLHAGAPHAPEAETAHTA</sequence>
<dbReference type="EMBL" id="BMKS01000021">
    <property type="protein sequence ID" value="GGG49852.1"/>
    <property type="molecule type" value="Genomic_DNA"/>
</dbReference>
<accession>A0A8J2ZFQ9</accession>
<reference evidence="2 3" key="1">
    <citation type="journal article" date="2014" name="Int. J. Syst. Evol. Microbiol.">
        <title>Complete genome sequence of Corynebacterium casei LMG S-19264T (=DSM 44701T), isolated from a smear-ripened cheese.</title>
        <authorList>
            <consortium name="US DOE Joint Genome Institute (JGI-PGF)"/>
            <person name="Walter F."/>
            <person name="Albersmeier A."/>
            <person name="Kalinowski J."/>
            <person name="Ruckert C."/>
        </authorList>
    </citation>
    <scope>NUCLEOTIDE SEQUENCE [LARGE SCALE GENOMIC DNA]</scope>
    <source>
        <strain evidence="2 3">CGMCC 1.16330</strain>
    </source>
</reference>
<comment type="caution">
    <text evidence="2">The sequence shown here is derived from an EMBL/GenBank/DDBJ whole genome shotgun (WGS) entry which is preliminary data.</text>
</comment>
<evidence type="ECO:0000313" key="3">
    <source>
        <dbReference type="Proteomes" id="UP000597507"/>
    </source>
</evidence>
<gene>
    <name evidence="2" type="ORF">GCM10010964_41430</name>
</gene>
<proteinExistence type="predicted"/>
<protein>
    <submittedName>
        <fullName evidence="2">Uncharacterized protein</fullName>
    </submittedName>
</protein>
<keyword evidence="3" id="KW-1185">Reference proteome</keyword>
<feature type="region of interest" description="Disordered" evidence="1">
    <location>
        <begin position="1"/>
        <end position="125"/>
    </location>
</feature>
<feature type="compositionally biased region" description="Basic and acidic residues" evidence="1">
    <location>
        <begin position="38"/>
        <end position="49"/>
    </location>
</feature>
<dbReference type="Proteomes" id="UP000597507">
    <property type="component" value="Unassembled WGS sequence"/>
</dbReference>
<evidence type="ECO:0000313" key="2">
    <source>
        <dbReference type="EMBL" id="GGG49852.1"/>
    </source>
</evidence>
<dbReference type="AlphaFoldDB" id="A0A8J2ZFQ9"/>
<evidence type="ECO:0000256" key="1">
    <source>
        <dbReference type="SAM" id="MobiDB-lite"/>
    </source>
</evidence>
<organism evidence="2 3">
    <name type="scientific">Caldovatus sediminis</name>
    <dbReference type="NCBI Taxonomy" id="2041189"/>
    <lineage>
        <taxon>Bacteria</taxon>
        <taxon>Pseudomonadati</taxon>
        <taxon>Pseudomonadota</taxon>
        <taxon>Alphaproteobacteria</taxon>
        <taxon>Acetobacterales</taxon>
        <taxon>Roseomonadaceae</taxon>
        <taxon>Caldovatus</taxon>
    </lineage>
</organism>
<name>A0A8J2ZFQ9_9PROT</name>